<dbReference type="Pfam" id="PF00096">
    <property type="entry name" value="zf-C2H2"/>
    <property type="match status" value="1"/>
</dbReference>
<reference evidence="10" key="2">
    <citation type="submission" date="2014-06" db="EMBL/GenBank/DDBJ databases">
        <title>The complete genome of Blastobotrys (Arxula) adeninivorans LS3 - a yeast of biotechnological interest.</title>
        <authorList>
            <person name="Kunze G."/>
            <person name="Gaillardin C."/>
            <person name="Czernicka M."/>
            <person name="Durrens P."/>
            <person name="Martin T."/>
            <person name="Boer E."/>
            <person name="Gabaldon T."/>
            <person name="Cruz J."/>
            <person name="Talla E."/>
            <person name="Marck C."/>
            <person name="Goffeau A."/>
            <person name="Barbe V."/>
            <person name="Baret P."/>
            <person name="Baronian K."/>
            <person name="Beier S."/>
            <person name="Bleykasten C."/>
            <person name="Bode R."/>
            <person name="Casaregola S."/>
            <person name="Despons L."/>
            <person name="Fairhead C."/>
            <person name="Giersberg M."/>
            <person name="Gierski P."/>
            <person name="Hahnel U."/>
            <person name="Hartmann A."/>
            <person name="Jankowska D."/>
            <person name="Jubin C."/>
            <person name="Jung P."/>
            <person name="Lafontaine I."/>
            <person name="Leh-Louis V."/>
            <person name="Lemaire M."/>
            <person name="Marcet-Houben M."/>
            <person name="Mascher M."/>
            <person name="Morel G."/>
            <person name="Richard G.-F."/>
            <person name="Riechen J."/>
            <person name="Sacerdot C."/>
            <person name="Sarkar A."/>
            <person name="Savel G."/>
            <person name="Schacherer J."/>
            <person name="Sherman D."/>
            <person name="Straub M.-L."/>
            <person name="Stein N."/>
            <person name="Thierry A."/>
            <person name="Trautwein-Schult A."/>
            <person name="Westhof E."/>
            <person name="Worch S."/>
            <person name="Dujon B."/>
            <person name="Souciet J.-L."/>
            <person name="Wincker P."/>
            <person name="Scholz U."/>
            <person name="Neuveglise N."/>
        </authorList>
    </citation>
    <scope>NUCLEOTIDE SEQUENCE</scope>
    <source>
        <strain evidence="10">LS3</strain>
    </source>
</reference>
<dbReference type="PANTHER" id="PTHR45718:SF6">
    <property type="entry name" value="ZINC FINGER PROTEIN GLI2"/>
    <property type="match status" value="1"/>
</dbReference>
<dbReference type="InterPro" id="IPR013087">
    <property type="entry name" value="Znf_C2H2_type"/>
</dbReference>
<evidence type="ECO:0000256" key="2">
    <source>
        <dbReference type="ARBA" id="ARBA00022723"/>
    </source>
</evidence>
<dbReference type="GO" id="GO:0000978">
    <property type="term" value="F:RNA polymerase II cis-regulatory region sequence-specific DNA binding"/>
    <property type="evidence" value="ECO:0007669"/>
    <property type="project" value="TreeGrafter"/>
</dbReference>
<keyword evidence="4 7" id="KW-0863">Zinc-finger</keyword>
<dbReference type="GO" id="GO:0008270">
    <property type="term" value="F:zinc ion binding"/>
    <property type="evidence" value="ECO:0007669"/>
    <property type="project" value="UniProtKB-KW"/>
</dbReference>
<feature type="domain" description="C2H2-type" evidence="9">
    <location>
        <begin position="87"/>
        <end position="119"/>
    </location>
</feature>
<evidence type="ECO:0000259" key="9">
    <source>
        <dbReference type="PROSITE" id="PS50157"/>
    </source>
</evidence>
<dbReference type="SMART" id="SM00355">
    <property type="entry name" value="ZnF_C2H2"/>
    <property type="match status" value="3"/>
</dbReference>
<evidence type="ECO:0000256" key="6">
    <source>
        <dbReference type="ARBA" id="ARBA00023242"/>
    </source>
</evidence>
<accession>A0A060TGS2</accession>
<dbReference type="Pfam" id="PF23561">
    <property type="entry name" value="zf-C2H2_15"/>
    <property type="match status" value="1"/>
</dbReference>
<feature type="compositionally biased region" description="Basic and acidic residues" evidence="8">
    <location>
        <begin position="20"/>
        <end position="29"/>
    </location>
</feature>
<keyword evidence="3" id="KW-0677">Repeat</keyword>
<dbReference type="PROSITE" id="PS50157">
    <property type="entry name" value="ZINC_FINGER_C2H2_2"/>
    <property type="match status" value="2"/>
</dbReference>
<sequence>MALVEVTYFSGLARAAQANKKMDVDHDYNSDTDSDIVPTSPPANAPEEEPEVHDLTCRWDGCHQVRQTFPQFINHIQDEHVAKQTNYTCEWDDCARKGMPQPSRFALVAHLRSHTGEKPFICSIPECDRSFSRSDALTKHMRTVHHTENGIINPTNGPEIVGGGKLQKYEVASVPEQYEFSTGDPKAELQGLKKRLIWSLELKAELDEELERLKRVRTKAWTKKEQTFDKVLEGQLGVKEAEPLLATTATNDDNN</sequence>
<dbReference type="PANTHER" id="PTHR45718">
    <property type="entry name" value="TRANSCRIPTIONAL ACTIVATOR CUBITUS INTERRUPTUS"/>
    <property type="match status" value="1"/>
</dbReference>
<proteinExistence type="predicted"/>
<protein>
    <submittedName>
        <fullName evidence="10">ARAD1D25476p</fullName>
    </submittedName>
</protein>
<dbReference type="EMBL" id="HG937694">
    <property type="protein sequence ID" value="CDP38042.1"/>
    <property type="molecule type" value="Genomic_DNA"/>
</dbReference>
<evidence type="ECO:0000256" key="1">
    <source>
        <dbReference type="ARBA" id="ARBA00004123"/>
    </source>
</evidence>
<dbReference type="InterPro" id="IPR043359">
    <property type="entry name" value="GLI-like"/>
</dbReference>
<dbReference type="GO" id="GO:0005634">
    <property type="term" value="C:nucleus"/>
    <property type="evidence" value="ECO:0007669"/>
    <property type="project" value="UniProtKB-SubCell"/>
</dbReference>
<dbReference type="GO" id="GO:0000981">
    <property type="term" value="F:DNA-binding transcription factor activity, RNA polymerase II-specific"/>
    <property type="evidence" value="ECO:0007669"/>
    <property type="project" value="TreeGrafter"/>
</dbReference>
<dbReference type="InterPro" id="IPR056436">
    <property type="entry name" value="Znf-C2H2_ZIC1-5/GLI1-3-like"/>
</dbReference>
<keyword evidence="5" id="KW-0862">Zinc</keyword>
<evidence type="ECO:0000256" key="5">
    <source>
        <dbReference type="ARBA" id="ARBA00022833"/>
    </source>
</evidence>
<keyword evidence="2" id="KW-0479">Metal-binding</keyword>
<organism evidence="10">
    <name type="scientific">Blastobotrys adeninivorans</name>
    <name type="common">Yeast</name>
    <name type="synonym">Arxula adeninivorans</name>
    <dbReference type="NCBI Taxonomy" id="409370"/>
    <lineage>
        <taxon>Eukaryota</taxon>
        <taxon>Fungi</taxon>
        <taxon>Dikarya</taxon>
        <taxon>Ascomycota</taxon>
        <taxon>Saccharomycotina</taxon>
        <taxon>Dipodascomycetes</taxon>
        <taxon>Dipodascales</taxon>
        <taxon>Trichomonascaceae</taxon>
        <taxon>Blastobotrys</taxon>
    </lineage>
</organism>
<dbReference type="FunFam" id="3.30.160.60:FF:000201">
    <property type="entry name" value="C2H2 finger domain protein (Gli3)"/>
    <property type="match status" value="1"/>
</dbReference>
<dbReference type="AlphaFoldDB" id="A0A060TGS2"/>
<evidence type="ECO:0000256" key="4">
    <source>
        <dbReference type="ARBA" id="ARBA00022771"/>
    </source>
</evidence>
<evidence type="ECO:0000256" key="7">
    <source>
        <dbReference type="PROSITE-ProRule" id="PRU00042"/>
    </source>
</evidence>
<feature type="region of interest" description="Disordered" evidence="8">
    <location>
        <begin position="20"/>
        <end position="52"/>
    </location>
</feature>
<evidence type="ECO:0000256" key="8">
    <source>
        <dbReference type="SAM" id="MobiDB-lite"/>
    </source>
</evidence>
<dbReference type="FunFam" id="3.30.160.60:FF:000031">
    <property type="entry name" value="GLI family zinc finger 3"/>
    <property type="match status" value="1"/>
</dbReference>
<reference evidence="10" key="1">
    <citation type="submission" date="2014-02" db="EMBL/GenBank/DDBJ databases">
        <authorList>
            <person name="Genoscope - CEA"/>
        </authorList>
    </citation>
    <scope>NUCLEOTIDE SEQUENCE</scope>
    <source>
        <strain evidence="10">LS3</strain>
    </source>
</reference>
<dbReference type="SUPFAM" id="SSF57667">
    <property type="entry name" value="beta-beta-alpha zinc fingers"/>
    <property type="match status" value="2"/>
</dbReference>
<dbReference type="Gene3D" id="3.30.160.60">
    <property type="entry name" value="Classic Zinc Finger"/>
    <property type="match status" value="2"/>
</dbReference>
<dbReference type="InterPro" id="IPR036236">
    <property type="entry name" value="Znf_C2H2_sf"/>
</dbReference>
<name>A0A060TGS2_BLAAD</name>
<comment type="subcellular location">
    <subcellularLocation>
        <location evidence="1">Nucleus</location>
    </subcellularLocation>
</comment>
<feature type="domain" description="C2H2-type" evidence="9">
    <location>
        <begin position="120"/>
        <end position="150"/>
    </location>
</feature>
<gene>
    <name evidence="10" type="ORF">GNLVRS02_ARAD1D25476g</name>
</gene>
<evidence type="ECO:0000313" key="10">
    <source>
        <dbReference type="EMBL" id="CDP38042.1"/>
    </source>
</evidence>
<evidence type="ECO:0000256" key="3">
    <source>
        <dbReference type="ARBA" id="ARBA00022737"/>
    </source>
</evidence>
<dbReference type="PROSITE" id="PS00028">
    <property type="entry name" value="ZINC_FINGER_C2H2_1"/>
    <property type="match status" value="1"/>
</dbReference>
<keyword evidence="6" id="KW-0539">Nucleus</keyword>
<dbReference type="GO" id="GO:0007224">
    <property type="term" value="P:smoothened signaling pathway"/>
    <property type="evidence" value="ECO:0007669"/>
    <property type="project" value="TreeGrafter"/>
</dbReference>
<dbReference type="PhylomeDB" id="A0A060TGS2"/>